<dbReference type="Pfam" id="PF00440">
    <property type="entry name" value="TetR_N"/>
    <property type="match status" value="1"/>
</dbReference>
<keyword evidence="7" id="KW-1185">Reference proteome</keyword>
<reference evidence="6 7" key="1">
    <citation type="submission" date="2019-04" db="EMBL/GenBank/DDBJ databases">
        <title>Streptomyces sp. nov. Bv016 isolated from bark of Buahinia variegata.</title>
        <authorList>
            <person name="Kanchanasin P."/>
            <person name="Tanasupawat S."/>
            <person name="Yuki M."/>
            <person name="Kudo T."/>
        </authorList>
    </citation>
    <scope>NUCLEOTIDE SEQUENCE [LARGE SCALE GENOMIC DNA]</scope>
    <source>
        <strain evidence="6 7">Bv016</strain>
    </source>
</reference>
<dbReference type="PRINTS" id="PR00455">
    <property type="entry name" value="HTHTETR"/>
</dbReference>
<sequence>MAKKAGVQHRQSEETRRRILEATLELAAERGYEGTTIALVTKRSGLPSGSVYWHFDNKDSLFAALIEQSFEEWARQTGWAADSGPSSERRLIDFMRDRLTADGFSHGFWRLGLLLSLERRMADSAARQRFLEIRRRMLDVLVRWWTDVLPGEVTARDEGLARRLAQFALAASDGVFIGVAAGDDWDFQGLSDMLADALHHQVARAVRETREAAGAHPTP</sequence>
<evidence type="ECO:0000313" key="7">
    <source>
        <dbReference type="Proteomes" id="UP000298159"/>
    </source>
</evidence>
<gene>
    <name evidence="6" type="ORF">E5083_19675</name>
</gene>
<evidence type="ECO:0000256" key="4">
    <source>
        <dbReference type="PROSITE-ProRule" id="PRU00335"/>
    </source>
</evidence>
<evidence type="ECO:0000256" key="1">
    <source>
        <dbReference type="ARBA" id="ARBA00023015"/>
    </source>
</evidence>
<dbReference type="GO" id="GO:0000976">
    <property type="term" value="F:transcription cis-regulatory region binding"/>
    <property type="evidence" value="ECO:0007669"/>
    <property type="project" value="TreeGrafter"/>
</dbReference>
<evidence type="ECO:0000256" key="2">
    <source>
        <dbReference type="ARBA" id="ARBA00023125"/>
    </source>
</evidence>
<dbReference type="EMBL" id="SRRT01000005">
    <property type="protein sequence ID" value="TGN75850.1"/>
    <property type="molecule type" value="Genomic_DNA"/>
</dbReference>
<dbReference type="PROSITE" id="PS50977">
    <property type="entry name" value="HTH_TETR_2"/>
    <property type="match status" value="1"/>
</dbReference>
<evidence type="ECO:0000259" key="5">
    <source>
        <dbReference type="PROSITE" id="PS50977"/>
    </source>
</evidence>
<dbReference type="InterPro" id="IPR001647">
    <property type="entry name" value="HTH_TetR"/>
</dbReference>
<dbReference type="InterPro" id="IPR009057">
    <property type="entry name" value="Homeodomain-like_sf"/>
</dbReference>
<dbReference type="AlphaFoldDB" id="A0A4Z1D2W9"/>
<feature type="DNA-binding region" description="H-T-H motif" evidence="4">
    <location>
        <begin position="36"/>
        <end position="55"/>
    </location>
</feature>
<protein>
    <submittedName>
        <fullName evidence="6">TetR/AcrR family transcriptional regulator</fullName>
    </submittedName>
</protein>
<dbReference type="GeneID" id="95449813"/>
<name>A0A4Z1D2W9_9ACTN</name>
<dbReference type="SUPFAM" id="SSF46689">
    <property type="entry name" value="Homeodomain-like"/>
    <property type="match status" value="1"/>
</dbReference>
<dbReference type="PANTHER" id="PTHR30055:SF234">
    <property type="entry name" value="HTH-TYPE TRANSCRIPTIONAL REGULATOR BETI"/>
    <property type="match status" value="1"/>
</dbReference>
<dbReference type="RefSeq" id="WP_135786998.1">
    <property type="nucleotide sequence ID" value="NZ_SRRT01000005.1"/>
</dbReference>
<dbReference type="GO" id="GO:0003700">
    <property type="term" value="F:DNA-binding transcription factor activity"/>
    <property type="evidence" value="ECO:0007669"/>
    <property type="project" value="TreeGrafter"/>
</dbReference>
<keyword evidence="1" id="KW-0805">Transcription regulation</keyword>
<dbReference type="Proteomes" id="UP000298159">
    <property type="component" value="Unassembled WGS sequence"/>
</dbReference>
<dbReference type="Gene3D" id="1.10.357.10">
    <property type="entry name" value="Tetracycline Repressor, domain 2"/>
    <property type="match status" value="1"/>
</dbReference>
<proteinExistence type="predicted"/>
<organism evidence="6 7">
    <name type="scientific">Streptomyces bauhiniae</name>
    <dbReference type="NCBI Taxonomy" id="2340725"/>
    <lineage>
        <taxon>Bacteria</taxon>
        <taxon>Bacillati</taxon>
        <taxon>Actinomycetota</taxon>
        <taxon>Actinomycetes</taxon>
        <taxon>Kitasatosporales</taxon>
        <taxon>Streptomycetaceae</taxon>
        <taxon>Streptomyces</taxon>
    </lineage>
</organism>
<dbReference type="PANTHER" id="PTHR30055">
    <property type="entry name" value="HTH-TYPE TRANSCRIPTIONAL REGULATOR RUTR"/>
    <property type="match status" value="1"/>
</dbReference>
<accession>A0A4Z1D2W9</accession>
<dbReference type="InterPro" id="IPR050109">
    <property type="entry name" value="HTH-type_TetR-like_transc_reg"/>
</dbReference>
<evidence type="ECO:0000313" key="6">
    <source>
        <dbReference type="EMBL" id="TGN75850.1"/>
    </source>
</evidence>
<keyword evidence="3" id="KW-0804">Transcription</keyword>
<feature type="domain" description="HTH tetR-type" evidence="5">
    <location>
        <begin position="13"/>
        <end position="73"/>
    </location>
</feature>
<comment type="caution">
    <text evidence="6">The sequence shown here is derived from an EMBL/GenBank/DDBJ whole genome shotgun (WGS) entry which is preliminary data.</text>
</comment>
<evidence type="ECO:0000256" key="3">
    <source>
        <dbReference type="ARBA" id="ARBA00023163"/>
    </source>
</evidence>
<keyword evidence="2 4" id="KW-0238">DNA-binding</keyword>